<protein>
    <submittedName>
        <fullName evidence="2">Uncharacterized protein</fullName>
    </submittedName>
</protein>
<organism evidence="2 3">
    <name type="scientific">Streptomyces glaucosporus</name>
    <dbReference type="NCBI Taxonomy" id="284044"/>
    <lineage>
        <taxon>Bacteria</taxon>
        <taxon>Bacillati</taxon>
        <taxon>Actinomycetota</taxon>
        <taxon>Actinomycetes</taxon>
        <taxon>Kitasatosporales</taxon>
        <taxon>Streptomycetaceae</taxon>
        <taxon>Streptomyces</taxon>
    </lineage>
</organism>
<dbReference type="Proteomes" id="UP001500058">
    <property type="component" value="Unassembled WGS sequence"/>
</dbReference>
<name>A0ABP5UWE2_9ACTN</name>
<keyword evidence="3" id="KW-1185">Reference proteome</keyword>
<sequence>MTEGPPSPAASPGLTMNSQSAMGVLSLRSSSGPSWNLRGSPSLPPSSARLPYVLPLVLPRLFPERVSAPGGGHSRGARGEAVVTEVVRPFDAV</sequence>
<proteinExistence type="predicted"/>
<feature type="region of interest" description="Disordered" evidence="1">
    <location>
        <begin position="1"/>
        <end position="43"/>
    </location>
</feature>
<accession>A0ABP5UWE2</accession>
<comment type="caution">
    <text evidence="2">The sequence shown here is derived from an EMBL/GenBank/DDBJ whole genome shotgun (WGS) entry which is preliminary data.</text>
</comment>
<gene>
    <name evidence="2" type="ORF">GCM10010420_07180</name>
</gene>
<feature type="compositionally biased region" description="Polar residues" evidence="1">
    <location>
        <begin position="14"/>
        <end position="34"/>
    </location>
</feature>
<reference evidence="3" key="1">
    <citation type="journal article" date="2019" name="Int. J. Syst. Evol. Microbiol.">
        <title>The Global Catalogue of Microorganisms (GCM) 10K type strain sequencing project: providing services to taxonomists for standard genome sequencing and annotation.</title>
        <authorList>
            <consortium name="The Broad Institute Genomics Platform"/>
            <consortium name="The Broad Institute Genome Sequencing Center for Infectious Disease"/>
            <person name="Wu L."/>
            <person name="Ma J."/>
        </authorList>
    </citation>
    <scope>NUCLEOTIDE SEQUENCE [LARGE SCALE GENOMIC DNA]</scope>
    <source>
        <strain evidence="3">JCM 6921</strain>
    </source>
</reference>
<evidence type="ECO:0000313" key="3">
    <source>
        <dbReference type="Proteomes" id="UP001500058"/>
    </source>
</evidence>
<evidence type="ECO:0000313" key="2">
    <source>
        <dbReference type="EMBL" id="GAA2386878.1"/>
    </source>
</evidence>
<dbReference type="EMBL" id="BAAATJ010000002">
    <property type="protein sequence ID" value="GAA2386878.1"/>
    <property type="molecule type" value="Genomic_DNA"/>
</dbReference>
<evidence type="ECO:0000256" key="1">
    <source>
        <dbReference type="SAM" id="MobiDB-lite"/>
    </source>
</evidence>